<feature type="domain" description="Xrn1 N-terminal" evidence="2">
    <location>
        <begin position="83"/>
        <end position="261"/>
    </location>
</feature>
<protein>
    <recommendedName>
        <fullName evidence="2">Xrn1 N-terminal domain-containing protein</fullName>
    </recommendedName>
</protein>
<dbReference type="GO" id="GO:0005634">
    <property type="term" value="C:nucleus"/>
    <property type="evidence" value="ECO:0007669"/>
    <property type="project" value="TreeGrafter"/>
</dbReference>
<feature type="region of interest" description="Disordered" evidence="1">
    <location>
        <begin position="1"/>
        <end position="36"/>
    </location>
</feature>
<feature type="compositionally biased region" description="Basic and acidic residues" evidence="1">
    <location>
        <begin position="1"/>
        <end position="15"/>
    </location>
</feature>
<dbReference type="InterPro" id="IPR004859">
    <property type="entry name" value="Xrn1_N"/>
</dbReference>
<gene>
    <name evidence="3" type="ORF">PLBR_LOCUS3016</name>
</gene>
<dbReference type="GO" id="GO:0000956">
    <property type="term" value="P:nuclear-transcribed mRNA catabolic process"/>
    <property type="evidence" value="ECO:0007669"/>
    <property type="project" value="TreeGrafter"/>
</dbReference>
<proteinExistence type="predicted"/>
<accession>A0A3P3Y6N2</accession>
<evidence type="ECO:0000313" key="3">
    <source>
        <dbReference type="EMBL" id="SPQ95801.1"/>
    </source>
</evidence>
<evidence type="ECO:0000256" key="1">
    <source>
        <dbReference type="SAM" id="MobiDB-lite"/>
    </source>
</evidence>
<name>A0A3P3Y6N2_PLABS</name>
<dbReference type="EMBL" id="OVEO01000004">
    <property type="protein sequence ID" value="SPQ95801.1"/>
    <property type="molecule type" value="Genomic_DNA"/>
</dbReference>
<keyword evidence="3" id="KW-0496">Mitochondrion</keyword>
<evidence type="ECO:0000313" key="4">
    <source>
        <dbReference type="Proteomes" id="UP000290189"/>
    </source>
</evidence>
<feature type="compositionally biased region" description="Polar residues" evidence="1">
    <location>
        <begin position="18"/>
        <end position="29"/>
    </location>
</feature>
<dbReference type="AlphaFoldDB" id="A0A3P3Y6N2"/>
<evidence type="ECO:0000259" key="2">
    <source>
        <dbReference type="Pfam" id="PF03159"/>
    </source>
</evidence>
<dbReference type="Pfam" id="PF03159">
    <property type="entry name" value="XRN_N"/>
    <property type="match status" value="1"/>
</dbReference>
<reference evidence="3 4" key="1">
    <citation type="submission" date="2018-03" db="EMBL/GenBank/DDBJ databases">
        <authorList>
            <person name="Fogelqvist J."/>
        </authorList>
    </citation>
    <scope>NUCLEOTIDE SEQUENCE [LARGE SCALE GENOMIC DNA]</scope>
</reference>
<dbReference type="GO" id="GO:0004534">
    <property type="term" value="F:5'-3' RNA exonuclease activity"/>
    <property type="evidence" value="ECO:0007669"/>
    <property type="project" value="TreeGrafter"/>
</dbReference>
<dbReference type="Proteomes" id="UP000290189">
    <property type="component" value="Unassembled WGS sequence"/>
</dbReference>
<dbReference type="Gene3D" id="3.40.50.12390">
    <property type="match status" value="1"/>
</dbReference>
<organism evidence="3 4">
    <name type="scientific">Plasmodiophora brassicae</name>
    <name type="common">Clubroot disease agent</name>
    <dbReference type="NCBI Taxonomy" id="37360"/>
    <lineage>
        <taxon>Eukaryota</taxon>
        <taxon>Sar</taxon>
        <taxon>Rhizaria</taxon>
        <taxon>Endomyxa</taxon>
        <taxon>Phytomyxea</taxon>
        <taxon>Plasmodiophorida</taxon>
        <taxon>Plasmodiophoridae</taxon>
        <taxon>Plasmodiophora</taxon>
    </lineage>
</organism>
<sequence>MHASDRSNESFRDDDSSTDSNVANRSPLSDSDERMRSSASRMAAIVFMGQRAPCVQVMMPYDTSRTPPRSPQDPPPSAFVRPMGIPLLSKWCYEAASGHMRPVQNVHRVATLAIDLNEVLHRAVLQSNGSEARFHRRAISMIRRIVTTVRPSAQLGIFMDGVAPSAKYLLQIKRRRASPPSDLEPAPSFSSLALTPGTPALCTLAANIRKSFGSRTYLSCSEEPGEGEVKLIGWIKRLGVKAGRSLLFGSDADLLAIGCAQACLHEARVCNHDMLTLPVRALRHLAASSQQPVHLPSLAIHIYLLGNDYMPKVSGMTPQLCFSTYKSANCPYLVVHQTDGSVDLRVPELTRLFEHLVEVIPSGAPTGEDRAAADDALSDEALESYFKGLAWLATMYHSGQCPDNGFVSTVTRAVRPEECLRWLQRQTSKFITCHRSSMPPHDVDLAQMLLMPAWGRSMVQPHLRRAMDPDSEIAFWFQTPCAVCKEYRQYMRWFEGESPEAVGDKRALWRLRRSLCEQYEAHKSDQHALLKSPPVEQISAYLRRLRSQR</sequence>
<dbReference type="PANTHER" id="PTHR12341">
    <property type="entry name" value="5'-&gt;3' EXORIBONUCLEASE"/>
    <property type="match status" value="1"/>
</dbReference>
<dbReference type="GO" id="GO:0003723">
    <property type="term" value="F:RNA binding"/>
    <property type="evidence" value="ECO:0007669"/>
    <property type="project" value="TreeGrafter"/>
</dbReference>
<dbReference type="InterPro" id="IPR027073">
    <property type="entry name" value="5_3_exoribonuclease"/>
</dbReference>
<geneLocation type="mitochondrion" evidence="3"/>